<organism evidence="1 2">
    <name type="scientific">Nannochloropsis gaditana</name>
    <dbReference type="NCBI Taxonomy" id="72520"/>
    <lineage>
        <taxon>Eukaryota</taxon>
        <taxon>Sar</taxon>
        <taxon>Stramenopiles</taxon>
        <taxon>Ochrophyta</taxon>
        <taxon>Eustigmatophyceae</taxon>
        <taxon>Eustigmatales</taxon>
        <taxon>Monodopsidaceae</taxon>
        <taxon>Nannochloropsis</taxon>
    </lineage>
</organism>
<keyword evidence="2" id="KW-1185">Reference proteome</keyword>
<evidence type="ECO:0000313" key="1">
    <source>
        <dbReference type="EMBL" id="EWM22027.1"/>
    </source>
</evidence>
<dbReference type="Proteomes" id="UP000019335">
    <property type="component" value="Unassembled WGS sequence"/>
</dbReference>
<accession>W7T686</accession>
<dbReference type="EMBL" id="AZIL01002282">
    <property type="protein sequence ID" value="EWM22027.1"/>
    <property type="molecule type" value="Genomic_DNA"/>
</dbReference>
<sequence length="193" mass="21075">MIVEMQLQPESGNMCTYLSYLITNAQLVMTESIGYSAEVLLKPSGVLVRDHRALSPETLLFFILLLTSLPSASEFSPPSPPLVASFSIRKPSQRITITSICSKLTPAFFEACKSLVAFPYDDGSICRLHLISTFGSTEKNATSTTMCVTVGWGQKSQPAVVLRAQLDRLLPVVRSLGGAAFENLKQTRAWEDA</sequence>
<evidence type="ECO:0000313" key="2">
    <source>
        <dbReference type="Proteomes" id="UP000019335"/>
    </source>
</evidence>
<proteinExistence type="predicted"/>
<name>W7T686_9STRA</name>
<reference evidence="1 2" key="1">
    <citation type="journal article" date="2014" name="Mol. Plant">
        <title>Chromosome Scale Genome Assembly and Transcriptome Profiling of Nannochloropsis gaditana in Nitrogen Depletion.</title>
        <authorList>
            <person name="Corteggiani Carpinelli E."/>
            <person name="Telatin A."/>
            <person name="Vitulo N."/>
            <person name="Forcato C."/>
            <person name="D'Angelo M."/>
            <person name="Schiavon R."/>
            <person name="Vezzi A."/>
            <person name="Giacometti G.M."/>
            <person name="Morosinotto T."/>
            <person name="Valle G."/>
        </authorList>
    </citation>
    <scope>NUCLEOTIDE SEQUENCE [LARGE SCALE GENOMIC DNA]</scope>
    <source>
        <strain evidence="1 2">B-31</strain>
    </source>
</reference>
<protein>
    <submittedName>
        <fullName evidence="1">Uncharacterized protein</fullName>
    </submittedName>
</protein>
<gene>
    <name evidence="1" type="ORF">Naga_100052g7</name>
</gene>
<dbReference type="AlphaFoldDB" id="W7T686"/>
<comment type="caution">
    <text evidence="1">The sequence shown here is derived from an EMBL/GenBank/DDBJ whole genome shotgun (WGS) entry which is preliminary data.</text>
</comment>